<dbReference type="Proteomes" id="UP000475249">
    <property type="component" value="Unassembled WGS sequence"/>
</dbReference>
<protein>
    <submittedName>
        <fullName evidence="2">DUF3500 domain-containing protein</fullName>
    </submittedName>
</protein>
<evidence type="ECO:0000256" key="1">
    <source>
        <dbReference type="SAM" id="SignalP"/>
    </source>
</evidence>
<reference evidence="2 3" key="1">
    <citation type="submission" date="2020-01" db="EMBL/GenBank/DDBJ databases">
        <title>Bacteria diversity of Porities sp.</title>
        <authorList>
            <person name="Wang G."/>
        </authorList>
    </citation>
    <scope>NUCLEOTIDE SEQUENCE [LARGE SCALE GENOMIC DNA]</scope>
    <source>
        <strain evidence="2 3">R33</strain>
    </source>
</reference>
<dbReference type="PANTHER" id="PTHR37489">
    <property type="entry name" value="DUF3500 DOMAIN-CONTAINING PROTEIN"/>
    <property type="match status" value="1"/>
</dbReference>
<dbReference type="AlphaFoldDB" id="A0A6L9EC98"/>
<proteinExistence type="predicted"/>
<dbReference type="Pfam" id="PF12006">
    <property type="entry name" value="DUF3500"/>
    <property type="match status" value="1"/>
</dbReference>
<name>A0A6L9EC98_9FLAO</name>
<accession>A0A6L9EC98</accession>
<dbReference type="InterPro" id="IPR021889">
    <property type="entry name" value="DUF3500"/>
</dbReference>
<dbReference type="PANTHER" id="PTHR37489:SF1">
    <property type="entry name" value="DUF3500 DOMAIN-CONTAINING PROTEIN"/>
    <property type="match status" value="1"/>
</dbReference>
<gene>
    <name evidence="2" type="ORF">GTQ38_08460</name>
</gene>
<sequence>MKSVIFFLVCCWSLSQAVAQGLDVLATEFAGTLTDDLREQTFFELNDEERMNFNFVPVFRKGPSFHDFNEEQKQAALKLLRASLSEKGYWKATEIMSLEAILKVLENDRLKMSDGSPMRDELNYHFTIFGNPEEGKFWGWRFEGHHLSLNFVATKSDIQSATPSFMGANPAIVPSGKSKGKEVLKAETALGFKLVNALSDTQLTKARFSERPPREIITSNKREAAELDPKGISYADLTEDQQSVFMDLLQTYTGNYEHRFAVNLLNKVKESGLENLHFAWAGSLSPGAGHYYRIQGPSLLIEYANTQNDANHVHTVVRDLTNDFGADLLKEHYKKSH</sequence>
<organism evidence="2 3">
    <name type="scientific">Poritiphilus flavus</name>
    <dbReference type="NCBI Taxonomy" id="2697053"/>
    <lineage>
        <taxon>Bacteria</taxon>
        <taxon>Pseudomonadati</taxon>
        <taxon>Bacteroidota</taxon>
        <taxon>Flavobacteriia</taxon>
        <taxon>Flavobacteriales</taxon>
        <taxon>Flavobacteriaceae</taxon>
        <taxon>Poritiphilus</taxon>
    </lineage>
</organism>
<keyword evidence="3" id="KW-1185">Reference proteome</keyword>
<comment type="caution">
    <text evidence="2">The sequence shown here is derived from an EMBL/GenBank/DDBJ whole genome shotgun (WGS) entry which is preliminary data.</text>
</comment>
<keyword evidence="1" id="KW-0732">Signal</keyword>
<feature type="chain" id="PRO_5026978114" evidence="1">
    <location>
        <begin position="20"/>
        <end position="337"/>
    </location>
</feature>
<feature type="signal peptide" evidence="1">
    <location>
        <begin position="1"/>
        <end position="19"/>
    </location>
</feature>
<dbReference type="EMBL" id="WXYO01000003">
    <property type="protein sequence ID" value="NAS12029.1"/>
    <property type="molecule type" value="Genomic_DNA"/>
</dbReference>
<evidence type="ECO:0000313" key="2">
    <source>
        <dbReference type="EMBL" id="NAS12029.1"/>
    </source>
</evidence>
<evidence type="ECO:0000313" key="3">
    <source>
        <dbReference type="Proteomes" id="UP000475249"/>
    </source>
</evidence>
<dbReference type="RefSeq" id="WP_161435057.1">
    <property type="nucleotide sequence ID" value="NZ_WXYO01000003.1"/>
</dbReference>